<evidence type="ECO:0000313" key="9">
    <source>
        <dbReference type="Proteomes" id="UP000289437"/>
    </source>
</evidence>
<dbReference type="SUPFAM" id="SSF56935">
    <property type="entry name" value="Porins"/>
    <property type="match status" value="1"/>
</dbReference>
<dbReference type="InterPro" id="IPR008969">
    <property type="entry name" value="CarboxyPept-like_regulatory"/>
</dbReference>
<dbReference type="GO" id="GO:0009279">
    <property type="term" value="C:cell outer membrane"/>
    <property type="evidence" value="ECO:0007669"/>
    <property type="project" value="UniProtKB-SubCell"/>
</dbReference>
<dbReference type="Gene3D" id="2.170.130.10">
    <property type="entry name" value="TonB-dependent receptor, plug domain"/>
    <property type="match status" value="1"/>
</dbReference>
<feature type="domain" description="TonB-dependent transporter Oar-like beta-barrel" evidence="7">
    <location>
        <begin position="266"/>
        <end position="1173"/>
    </location>
</feature>
<evidence type="ECO:0000256" key="5">
    <source>
        <dbReference type="ARBA" id="ARBA00023136"/>
    </source>
</evidence>
<dbReference type="GO" id="GO:0015344">
    <property type="term" value="F:siderophore uptake transmembrane transporter activity"/>
    <property type="evidence" value="ECO:0007669"/>
    <property type="project" value="TreeGrafter"/>
</dbReference>
<dbReference type="GO" id="GO:0044718">
    <property type="term" value="P:siderophore transmembrane transport"/>
    <property type="evidence" value="ECO:0007669"/>
    <property type="project" value="TreeGrafter"/>
</dbReference>
<dbReference type="Gene3D" id="2.60.40.1120">
    <property type="entry name" value="Carboxypeptidase-like, regulatory domain"/>
    <property type="match status" value="1"/>
</dbReference>
<dbReference type="InterPro" id="IPR057601">
    <property type="entry name" value="Oar-like_b-barrel"/>
</dbReference>
<dbReference type="OrthoDB" id="97893at2"/>
<dbReference type="SUPFAM" id="SSF49464">
    <property type="entry name" value="Carboxypeptidase regulatory domain-like"/>
    <property type="match status" value="1"/>
</dbReference>
<dbReference type="Gene3D" id="2.40.170.20">
    <property type="entry name" value="TonB-dependent receptor, beta-barrel domain"/>
    <property type="match status" value="1"/>
</dbReference>
<dbReference type="InterPro" id="IPR036942">
    <property type="entry name" value="Beta-barrel_TonB_sf"/>
</dbReference>
<evidence type="ECO:0000313" key="8">
    <source>
        <dbReference type="EMBL" id="RXH54724.1"/>
    </source>
</evidence>
<gene>
    <name evidence="8" type="ORF">GRAN_3828</name>
</gene>
<dbReference type="EMBL" id="RDSM01000003">
    <property type="protein sequence ID" value="RXH54724.1"/>
    <property type="molecule type" value="Genomic_DNA"/>
</dbReference>
<keyword evidence="2" id="KW-0813">Transport</keyword>
<keyword evidence="3" id="KW-1134">Transmembrane beta strand</keyword>
<keyword evidence="4" id="KW-0812">Transmembrane</keyword>
<reference evidence="9" key="2">
    <citation type="submission" date="2019-02" db="EMBL/GenBank/DDBJ databases">
        <title>Granulicella sibirica sp. nov., a psychrotolerant acidobacterium isolated from an organic soil layer in forested tundra, West Siberia.</title>
        <authorList>
            <person name="Oshkin I.Y."/>
            <person name="Kulichevskaya I.S."/>
            <person name="Rijpstra W.I.C."/>
            <person name="Sinninghe Damste J.S."/>
            <person name="Rakitin A.L."/>
            <person name="Ravin N.V."/>
            <person name="Dedysh S.N."/>
        </authorList>
    </citation>
    <scope>NUCLEOTIDE SEQUENCE [LARGE SCALE GENOMIC DNA]</scope>
    <source>
        <strain evidence="9">AF10</strain>
    </source>
</reference>
<sequence>MSLPRRAPALKSSSDVTLQRGRSLAPLPFALLLFALLLIALPARVAMAQFVTASLRGTVQDPSGATVSGAKVTVTNTSTGVAAHADTDTAGRFIFPSLAPGGPYRVSIEAPGFKAEERSGINLAVNQVVDINVPLQIGETTQKVEVNADASQLETDTAAIGQVIDNRSVDNLPLNQRNVYSLMFLVPGVTGSVTYQYNSLNFSVNGGRPGTTSVLVDGIPASPPLIVPIGGFAVFPSVDAVQEFKVETNAYSAEFGRSGSGIVNVILKQGTNKFHGSLYDFVRNSALDANTFFANRNGTPLPNFSRNQFGGSLNGPVRIPKVYNGKDKTFFLFSYEGLRQGTQTELTTTVPTALQRAGDFSQTFTASGAPVVIYDPNTTTASGTGYVRQPFAGNKITTIDPVAAKIIGYYPLPNQAGTAFTGTNNYFASGTSQLNIDTFDTRVDEVFNERNRLFVSYSRRNLSSPPALLFPQTSQVAEGGQFQPQTSNSAAIDYTRTISPTFIVDVPFGFSRTFINFTPISAGFNPSTQLGFPGYIASNADHLLFPGIAPANYYTLGDAAQGQTRRGGFNIYLLGVNNTKILGQHVLKFGGDIRLLQANDVESGSSTGSYTFTNAITQGPNPNVATATGGNALASLLLGVGTGTYTIGSKNAATQSRYYGAYIQDDWKAFNRLTVNLGLRYDLDIPRTERHDRAETFDPNAASPLASASGIAGLTGGVAFTGANGASRRQFNPQYANFGPRIGLAYQVNGNTAIRGAYGVYFGPSLRSAGATIGNEGFSAVTTYTGSSNGLTPSVFLSNPFPTGLNQPVGSSQGLATGIGSSFENPLIGDNKVGYTQNYDVDIQRQLPFNILVDAAYVGSHGVHLNKSGESDWNANQLTPAALALGTQLQQSVANPFYGIITTGAESGKTIPRSYLAAPFPQFTAVYLSYLSGGYEIYNAFQLKVNKRISHGLSALVSYTAQKQIDNYSGIQNVGNITGGIQNIYNPGAERSISSNNLSRVLVVSGVYALPFGRGQQFGSQWSKPLDALLGGWQINGITTQQTGFPLSPSTQNTSNSGSNVLRPNLTGVSPVVHGPIISRLNGYLNTAAFSQPAPFTFGNAPRTLSAVRGPGTHNLDFSLFKNFHPTEKVALEFRAEAFNLLNQVVFGTPNMTLSSGQFGVISSQANTPRQIQLAVKAVF</sequence>
<organism evidence="8 9">
    <name type="scientific">Granulicella sibirica</name>
    <dbReference type="NCBI Taxonomy" id="2479048"/>
    <lineage>
        <taxon>Bacteria</taxon>
        <taxon>Pseudomonadati</taxon>
        <taxon>Acidobacteriota</taxon>
        <taxon>Terriglobia</taxon>
        <taxon>Terriglobales</taxon>
        <taxon>Acidobacteriaceae</taxon>
        <taxon>Granulicella</taxon>
    </lineage>
</organism>
<proteinExistence type="predicted"/>
<dbReference type="InterPro" id="IPR037066">
    <property type="entry name" value="Plug_dom_sf"/>
</dbReference>
<keyword evidence="6" id="KW-0998">Cell outer membrane</keyword>
<evidence type="ECO:0000256" key="2">
    <source>
        <dbReference type="ARBA" id="ARBA00022448"/>
    </source>
</evidence>
<dbReference type="PANTHER" id="PTHR30069">
    <property type="entry name" value="TONB-DEPENDENT OUTER MEMBRANE RECEPTOR"/>
    <property type="match status" value="1"/>
</dbReference>
<accession>A0A4V1L569</accession>
<dbReference type="Pfam" id="PF25183">
    <property type="entry name" value="OMP_b-brl_4"/>
    <property type="match status" value="1"/>
</dbReference>
<keyword evidence="9" id="KW-1185">Reference proteome</keyword>
<dbReference type="InterPro" id="IPR039426">
    <property type="entry name" value="TonB-dep_rcpt-like"/>
</dbReference>
<dbReference type="Pfam" id="PF13620">
    <property type="entry name" value="CarboxypepD_reg"/>
    <property type="match status" value="1"/>
</dbReference>
<dbReference type="PANTHER" id="PTHR30069:SF46">
    <property type="entry name" value="OAR PROTEIN"/>
    <property type="match status" value="1"/>
</dbReference>
<dbReference type="AlphaFoldDB" id="A0A4V1L569"/>
<keyword evidence="5" id="KW-0472">Membrane</keyword>
<dbReference type="Proteomes" id="UP000289437">
    <property type="component" value="Unassembled WGS sequence"/>
</dbReference>
<comment type="subcellular location">
    <subcellularLocation>
        <location evidence="1">Cell outer membrane</location>
        <topology evidence="1">Multi-pass membrane protein</topology>
    </subcellularLocation>
</comment>
<evidence type="ECO:0000256" key="6">
    <source>
        <dbReference type="ARBA" id="ARBA00023237"/>
    </source>
</evidence>
<name>A0A4V1L569_9BACT</name>
<evidence type="ECO:0000256" key="1">
    <source>
        <dbReference type="ARBA" id="ARBA00004571"/>
    </source>
</evidence>
<evidence type="ECO:0000259" key="7">
    <source>
        <dbReference type="Pfam" id="PF25183"/>
    </source>
</evidence>
<comment type="caution">
    <text evidence="8">The sequence shown here is derived from an EMBL/GenBank/DDBJ whole genome shotgun (WGS) entry which is preliminary data.</text>
</comment>
<reference evidence="8 9" key="1">
    <citation type="submission" date="2018-11" db="EMBL/GenBank/DDBJ databases">
        <authorList>
            <person name="Mardanov A.V."/>
            <person name="Ravin N.V."/>
            <person name="Dedysh S.N."/>
        </authorList>
    </citation>
    <scope>NUCLEOTIDE SEQUENCE [LARGE SCALE GENOMIC DNA]</scope>
    <source>
        <strain evidence="8 9">AF10</strain>
    </source>
</reference>
<evidence type="ECO:0000256" key="3">
    <source>
        <dbReference type="ARBA" id="ARBA00022452"/>
    </source>
</evidence>
<evidence type="ECO:0000256" key="4">
    <source>
        <dbReference type="ARBA" id="ARBA00022692"/>
    </source>
</evidence>
<dbReference type="RefSeq" id="WP_128914468.1">
    <property type="nucleotide sequence ID" value="NZ_RDSM01000003.1"/>
</dbReference>
<protein>
    <submittedName>
        <fullName evidence="8">Oar protein</fullName>
    </submittedName>
</protein>